<evidence type="ECO:0000313" key="3">
    <source>
        <dbReference type="Proteomes" id="UP000002009"/>
    </source>
</evidence>
<dbReference type="GeneID" id="8249785"/>
<dbReference type="AlphaFoldDB" id="C1EJ21"/>
<name>C1EJ21_MICCC</name>
<reference evidence="2 3" key="1">
    <citation type="journal article" date="2009" name="Science">
        <title>Green evolution and dynamic adaptations revealed by genomes of the marine picoeukaryotes Micromonas.</title>
        <authorList>
            <person name="Worden A.Z."/>
            <person name="Lee J.H."/>
            <person name="Mock T."/>
            <person name="Rouze P."/>
            <person name="Simmons M.P."/>
            <person name="Aerts A.L."/>
            <person name="Allen A.E."/>
            <person name="Cuvelier M.L."/>
            <person name="Derelle E."/>
            <person name="Everett M.V."/>
            <person name="Foulon E."/>
            <person name="Grimwood J."/>
            <person name="Gundlach H."/>
            <person name="Henrissat B."/>
            <person name="Napoli C."/>
            <person name="McDonald S.M."/>
            <person name="Parker M.S."/>
            <person name="Rombauts S."/>
            <person name="Salamov A."/>
            <person name="Von Dassow P."/>
            <person name="Badger J.H."/>
            <person name="Coutinho P.M."/>
            <person name="Demir E."/>
            <person name="Dubchak I."/>
            <person name="Gentemann C."/>
            <person name="Eikrem W."/>
            <person name="Gready J.E."/>
            <person name="John U."/>
            <person name="Lanier W."/>
            <person name="Lindquist E.A."/>
            <person name="Lucas S."/>
            <person name="Mayer K.F."/>
            <person name="Moreau H."/>
            <person name="Not F."/>
            <person name="Otillar R."/>
            <person name="Panaud O."/>
            <person name="Pangilinan J."/>
            <person name="Paulsen I."/>
            <person name="Piegu B."/>
            <person name="Poliakov A."/>
            <person name="Robbens S."/>
            <person name="Schmutz J."/>
            <person name="Toulza E."/>
            <person name="Wyss T."/>
            <person name="Zelensky A."/>
            <person name="Zhou K."/>
            <person name="Armbrust E.V."/>
            <person name="Bhattacharya D."/>
            <person name="Goodenough U.W."/>
            <person name="Van de Peer Y."/>
            <person name="Grigoriev I.V."/>
        </authorList>
    </citation>
    <scope>NUCLEOTIDE SEQUENCE [LARGE SCALE GENOMIC DNA]</scope>
    <source>
        <strain evidence="3">RCC299 / NOUM17</strain>
    </source>
</reference>
<dbReference type="OrthoDB" id="503507at2759"/>
<organism evidence="2 3">
    <name type="scientific">Micromonas commoda (strain RCC299 / NOUM17 / CCMP2709)</name>
    <name type="common">Picoplanktonic green alga</name>
    <dbReference type="NCBI Taxonomy" id="296587"/>
    <lineage>
        <taxon>Eukaryota</taxon>
        <taxon>Viridiplantae</taxon>
        <taxon>Chlorophyta</taxon>
        <taxon>Mamiellophyceae</taxon>
        <taxon>Mamiellales</taxon>
        <taxon>Mamiellaceae</taxon>
        <taxon>Micromonas</taxon>
    </lineage>
</organism>
<proteinExistence type="predicted"/>
<feature type="compositionally biased region" description="Acidic residues" evidence="1">
    <location>
        <begin position="161"/>
        <end position="189"/>
    </location>
</feature>
<protein>
    <submittedName>
        <fullName evidence="2">Uncharacterized protein</fullName>
    </submittedName>
</protein>
<accession>C1EJ21</accession>
<gene>
    <name evidence="2" type="ORF">MICPUN_109633</name>
</gene>
<dbReference type="InParanoid" id="C1EJ21"/>
<keyword evidence="3" id="KW-1185">Reference proteome</keyword>
<dbReference type="EMBL" id="CP001334">
    <property type="protein sequence ID" value="ACO68111.1"/>
    <property type="molecule type" value="Genomic_DNA"/>
</dbReference>
<evidence type="ECO:0000256" key="1">
    <source>
        <dbReference type="SAM" id="MobiDB-lite"/>
    </source>
</evidence>
<sequence>MQLRYPEYQVANYRRIERDDKENDVENEHGFAGVSRYAPFVGVEDLVHEDGTDCYQARVRDSAGREHHFAFHFPTRWGAAAAHDLLARRLEYYGPRCAAGTTRNFASDVSWDRLVGVLIAGAAWTGPSGSGEGPVEGATKKGEKSGAKRAAAGRKRKADAAEDAPEEEEEEGEEEEEEEEASSSSEEEPSPYNGKRQMPAKFARKVAPLPPRNPRQPAHSPCMRLVGLAVEKESIWEGDDGPTRGVVTGFHESVPHWGETFDVLLDENHLDAGLTFEELLLILANDSDKERSVSDETWALAMGLLRLDDPGSSLVVRQFHQLYPRYSGFDRVDGKEGKYEAKILDKKGRLHHFAYHFPTRWGAAAAHEILARRLEFHGPGVIRGTLRNFKPDAPWDALVGVLIAGAKWRPRVRSNATGDDRGESDAADKKRSETLMSFIKWDHKSGRLRLAA</sequence>
<dbReference type="KEGG" id="mis:MICPUN_109633"/>
<feature type="region of interest" description="Disordered" evidence="1">
    <location>
        <begin position="123"/>
        <end position="198"/>
    </location>
</feature>
<dbReference type="Proteomes" id="UP000002009">
    <property type="component" value="Chromosome 16"/>
</dbReference>
<dbReference type="RefSeq" id="XP_002506853.1">
    <property type="nucleotide sequence ID" value="XM_002506807.1"/>
</dbReference>
<evidence type="ECO:0000313" key="2">
    <source>
        <dbReference type="EMBL" id="ACO68111.1"/>
    </source>
</evidence>